<protein>
    <recommendedName>
        <fullName evidence="4 9">Signal recognition particle subunit SRP72</fullName>
    </recommendedName>
</protein>
<dbReference type="Proteomes" id="UP000193498">
    <property type="component" value="Unassembled WGS sequence"/>
</dbReference>
<evidence type="ECO:0000256" key="2">
    <source>
        <dbReference type="ARBA" id="ARBA00004496"/>
    </source>
</evidence>
<feature type="compositionally biased region" description="Basic residues" evidence="10">
    <location>
        <begin position="591"/>
        <end position="600"/>
    </location>
</feature>
<evidence type="ECO:0000256" key="7">
    <source>
        <dbReference type="ARBA" id="ARBA00023135"/>
    </source>
</evidence>
<dbReference type="GO" id="GO:0043022">
    <property type="term" value="F:ribosome binding"/>
    <property type="evidence" value="ECO:0007669"/>
    <property type="project" value="TreeGrafter"/>
</dbReference>
<dbReference type="InterPro" id="IPR031545">
    <property type="entry name" value="SRP72_TPR-like"/>
</dbReference>
<dbReference type="PANTHER" id="PTHR14094:SF9">
    <property type="entry name" value="SIGNAL RECOGNITION PARTICLE SUBUNIT SRP72"/>
    <property type="match status" value="1"/>
</dbReference>
<dbReference type="InterPro" id="IPR026270">
    <property type="entry name" value="SRP72"/>
</dbReference>
<dbReference type="FunCoup" id="A0A1Y1XRR3">
    <property type="interactions" value="649"/>
</dbReference>
<dbReference type="OrthoDB" id="5421607at2759"/>
<comment type="caution">
    <text evidence="12">The sequence shown here is derived from an EMBL/GenBank/DDBJ whole genome shotgun (WGS) entry which is preliminary data.</text>
</comment>
<keyword evidence="13" id="KW-1185">Reference proteome</keyword>
<feature type="compositionally biased region" description="Basic and acidic residues" evidence="10">
    <location>
        <begin position="578"/>
        <end position="590"/>
    </location>
</feature>
<evidence type="ECO:0000259" key="11">
    <source>
        <dbReference type="Pfam" id="PF08492"/>
    </source>
</evidence>
<sequence length="661" mass="73682">MPDHASITLLFSELQRLLNLVEYEKATKVCNKILKLNPEDRDALHVKIVTLIRLEHYKEALQIFETTKNAEIKALVFERAYCLYRDHQLEEALKLVRQALKESQTQELSLKHLEAQITYRMEEYTTCIEIYHDLLQQVDEQQEEYLDILTNYNAVKGAILMSGMKLDTKYAITDPCQTYELAFNSACVWVAKGDLKKAEALLETARSMCRISLAKEDYTEEEIEQELSSIVIQLAYVYQMQGKIQQATEMYSSVLKTKNADATVIGISANNLVALKKKDDLFESVKKLRTATADNIQPKLFKSQRRIIAINNALLMLYMNKYGACRETVKKLIATYPESDIPHLINASNYLAQKNISKSLEELQAQAEQSSTLAVQFAIIQLHVLQANFSEALSSLESYTGSVKDDALKYRPGLVGLKVWLLEQSGQGEKAAEVLNDACEFWQSVSDEHHPPAAIIKQTANFKLKSNRAEDAALDFEKLVKADPSDYQAIAGLIMSYAECKPSLAEKYESSLPPMGGLTGNIDSDQLETVVPGVKKSYVKKLPKSDSKKAANSEEKKLKKRKRKPLLPKNYDPSATPDPERWLPKRERAAYRPKGKKRNLKGASQGSAVAGGGLGGTGSANIHGAPKTSSTTATPVAAPAPAPQTAKPKSKPKKKKKGTKF</sequence>
<evidence type="ECO:0000256" key="5">
    <source>
        <dbReference type="ARBA" id="ARBA00022490"/>
    </source>
</evidence>
<comment type="subcellular location">
    <subcellularLocation>
        <location evidence="2 9">Cytoplasm</location>
    </subcellularLocation>
    <subcellularLocation>
        <location evidence="1">Endoplasmic reticulum</location>
    </subcellularLocation>
</comment>
<name>A0A1Y1XRR3_9FUNG</name>
<feature type="compositionally biased region" description="Basic residues" evidence="10">
    <location>
        <begin position="648"/>
        <end position="661"/>
    </location>
</feature>
<feature type="compositionally biased region" description="Basic and acidic residues" evidence="10">
    <location>
        <begin position="543"/>
        <end position="557"/>
    </location>
</feature>
<organism evidence="12 13">
    <name type="scientific">Basidiobolus meristosporus CBS 931.73</name>
    <dbReference type="NCBI Taxonomy" id="1314790"/>
    <lineage>
        <taxon>Eukaryota</taxon>
        <taxon>Fungi</taxon>
        <taxon>Fungi incertae sedis</taxon>
        <taxon>Zoopagomycota</taxon>
        <taxon>Entomophthoromycotina</taxon>
        <taxon>Basidiobolomycetes</taxon>
        <taxon>Basidiobolales</taxon>
        <taxon>Basidiobolaceae</taxon>
        <taxon>Basidiobolus</taxon>
    </lineage>
</organism>
<dbReference type="SUPFAM" id="SSF48452">
    <property type="entry name" value="TPR-like"/>
    <property type="match status" value="2"/>
</dbReference>
<feature type="domain" description="Signal recognition particle SRP72 subunit RNA-binding" evidence="11">
    <location>
        <begin position="544"/>
        <end position="593"/>
    </location>
</feature>
<proteinExistence type="inferred from homology"/>
<evidence type="ECO:0000256" key="9">
    <source>
        <dbReference type="PIRNR" id="PIRNR038922"/>
    </source>
</evidence>
<dbReference type="GO" id="GO:0006614">
    <property type="term" value="P:SRP-dependent cotranslational protein targeting to membrane"/>
    <property type="evidence" value="ECO:0007669"/>
    <property type="project" value="UniProtKB-UniRule"/>
</dbReference>
<keyword evidence="7 9" id="KW-0733">Signal recognition particle</keyword>
<reference evidence="12 13" key="1">
    <citation type="submission" date="2016-07" db="EMBL/GenBank/DDBJ databases">
        <title>Pervasive Adenine N6-methylation of Active Genes in Fungi.</title>
        <authorList>
            <consortium name="DOE Joint Genome Institute"/>
            <person name="Mondo S.J."/>
            <person name="Dannebaum R.O."/>
            <person name="Kuo R.C."/>
            <person name="Labutti K."/>
            <person name="Haridas S."/>
            <person name="Kuo A."/>
            <person name="Salamov A."/>
            <person name="Ahrendt S.R."/>
            <person name="Lipzen A."/>
            <person name="Sullivan W."/>
            <person name="Andreopoulos W.B."/>
            <person name="Clum A."/>
            <person name="Lindquist E."/>
            <person name="Daum C."/>
            <person name="Ramamoorthy G.K."/>
            <person name="Gryganskyi A."/>
            <person name="Culley D."/>
            <person name="Magnuson J.K."/>
            <person name="James T.Y."/>
            <person name="O'Malley M.A."/>
            <person name="Stajich J.E."/>
            <person name="Spatafora J.W."/>
            <person name="Visel A."/>
            <person name="Grigoriev I.V."/>
        </authorList>
    </citation>
    <scope>NUCLEOTIDE SEQUENCE [LARGE SCALE GENOMIC DNA]</scope>
    <source>
        <strain evidence="12 13">CBS 931.73</strain>
    </source>
</reference>
<keyword evidence="5 9" id="KW-0963">Cytoplasm</keyword>
<dbReference type="InterPro" id="IPR013699">
    <property type="entry name" value="Signal_recog_part_SRP72_RNA-bd"/>
</dbReference>
<dbReference type="Pfam" id="PF17004">
    <property type="entry name" value="SRP_TPR_like"/>
    <property type="match status" value="1"/>
</dbReference>
<accession>A0A1Y1XRR3</accession>
<evidence type="ECO:0000256" key="1">
    <source>
        <dbReference type="ARBA" id="ARBA00004240"/>
    </source>
</evidence>
<feature type="compositionally biased region" description="Gly residues" evidence="10">
    <location>
        <begin position="609"/>
        <end position="618"/>
    </location>
</feature>
<evidence type="ECO:0000256" key="6">
    <source>
        <dbReference type="ARBA" id="ARBA00022824"/>
    </source>
</evidence>
<dbReference type="InParanoid" id="A0A1Y1XRR3"/>
<feature type="region of interest" description="Disordered" evidence="10">
    <location>
        <begin position="540"/>
        <end position="661"/>
    </location>
</feature>
<evidence type="ECO:0000313" key="13">
    <source>
        <dbReference type="Proteomes" id="UP000193498"/>
    </source>
</evidence>
<dbReference type="GO" id="GO:0008312">
    <property type="term" value="F:7S RNA binding"/>
    <property type="evidence" value="ECO:0007669"/>
    <property type="project" value="InterPro"/>
</dbReference>
<comment type="similarity">
    <text evidence="3 9">Belongs to the SRP72 family.</text>
</comment>
<dbReference type="Pfam" id="PF08492">
    <property type="entry name" value="SRP72"/>
    <property type="match status" value="1"/>
</dbReference>
<dbReference type="STRING" id="1314790.A0A1Y1XRR3"/>
<dbReference type="PANTHER" id="PTHR14094">
    <property type="entry name" value="SIGNAL RECOGNITION PARTICLE 72"/>
    <property type="match status" value="1"/>
</dbReference>
<dbReference type="PIRSF" id="PIRSF038922">
    <property type="entry name" value="SRP72"/>
    <property type="match status" value="1"/>
</dbReference>
<dbReference type="InterPro" id="IPR011990">
    <property type="entry name" value="TPR-like_helical_dom_sf"/>
</dbReference>
<dbReference type="AlphaFoldDB" id="A0A1Y1XRR3"/>
<keyword evidence="12" id="KW-0808">Transferase</keyword>
<evidence type="ECO:0000256" key="4">
    <source>
        <dbReference type="ARBA" id="ARBA00018350"/>
    </source>
</evidence>
<evidence type="ECO:0000256" key="8">
    <source>
        <dbReference type="ARBA" id="ARBA00023274"/>
    </source>
</evidence>
<evidence type="ECO:0000313" key="12">
    <source>
        <dbReference type="EMBL" id="ORX88451.1"/>
    </source>
</evidence>
<dbReference type="GO" id="GO:0005783">
    <property type="term" value="C:endoplasmic reticulum"/>
    <property type="evidence" value="ECO:0007669"/>
    <property type="project" value="UniProtKB-SubCell"/>
</dbReference>
<evidence type="ECO:0000256" key="3">
    <source>
        <dbReference type="ARBA" id="ARBA00007676"/>
    </source>
</evidence>
<dbReference type="Gene3D" id="1.25.40.10">
    <property type="entry name" value="Tetratricopeptide repeat domain"/>
    <property type="match status" value="2"/>
</dbReference>
<comment type="function">
    <text evidence="9">Component of the signal recognition particle (SRP) complex, a ribonucleoprotein complex that mediates the cotranslational targeting of secretory and membrane proteins to the endoplasmic reticulum (ER).</text>
</comment>
<evidence type="ECO:0000256" key="10">
    <source>
        <dbReference type="SAM" id="MobiDB-lite"/>
    </source>
</evidence>
<dbReference type="GO" id="GO:0016740">
    <property type="term" value="F:transferase activity"/>
    <property type="evidence" value="ECO:0007669"/>
    <property type="project" value="UniProtKB-KW"/>
</dbReference>
<dbReference type="GO" id="GO:0005786">
    <property type="term" value="C:signal recognition particle, endoplasmic reticulum targeting"/>
    <property type="evidence" value="ECO:0007669"/>
    <property type="project" value="UniProtKB-UniRule"/>
</dbReference>
<keyword evidence="8 9" id="KW-0687">Ribonucleoprotein</keyword>
<feature type="compositionally biased region" description="Low complexity" evidence="10">
    <location>
        <begin position="625"/>
        <end position="647"/>
    </location>
</feature>
<keyword evidence="6" id="KW-0256">Endoplasmic reticulum</keyword>
<dbReference type="EMBL" id="MCFE01000529">
    <property type="protein sequence ID" value="ORX88451.1"/>
    <property type="molecule type" value="Genomic_DNA"/>
</dbReference>
<gene>
    <name evidence="12" type="ORF">K493DRAFT_359528</name>
</gene>